<feature type="transmembrane region" description="Helical" evidence="13">
    <location>
        <begin position="815"/>
        <end position="844"/>
    </location>
</feature>
<dbReference type="SUPFAM" id="SSF56112">
    <property type="entry name" value="Protein kinase-like (PK-like)"/>
    <property type="match status" value="1"/>
</dbReference>
<dbReference type="InterPro" id="IPR000719">
    <property type="entry name" value="Prot_kinase_dom"/>
</dbReference>
<proteinExistence type="inferred from homology"/>
<keyword evidence="16" id="KW-1185">Reference proteome</keyword>
<gene>
    <name evidence="15" type="ORF">WN51_07768</name>
</gene>
<feature type="compositionally biased region" description="Acidic residues" evidence="12">
    <location>
        <begin position="602"/>
        <end position="615"/>
    </location>
</feature>
<dbReference type="PROSITE" id="PS00108">
    <property type="entry name" value="PROTEIN_KINASE_ST"/>
    <property type="match status" value="1"/>
</dbReference>
<keyword evidence="8 11" id="KW-0067">ATP-binding</keyword>
<dbReference type="Gene3D" id="2.30.29.30">
    <property type="entry name" value="Pleckstrin-homology domain (PH domain)/Phosphotyrosine-binding domain (PTB)"/>
    <property type="match status" value="1"/>
</dbReference>
<evidence type="ECO:0000256" key="12">
    <source>
        <dbReference type="SAM" id="MobiDB-lite"/>
    </source>
</evidence>
<organism evidence="15 16">
    <name type="scientific">Melipona quadrifasciata</name>
    <dbReference type="NCBI Taxonomy" id="166423"/>
    <lineage>
        <taxon>Eukaryota</taxon>
        <taxon>Metazoa</taxon>
        <taxon>Ecdysozoa</taxon>
        <taxon>Arthropoda</taxon>
        <taxon>Hexapoda</taxon>
        <taxon>Insecta</taxon>
        <taxon>Pterygota</taxon>
        <taxon>Neoptera</taxon>
        <taxon>Endopterygota</taxon>
        <taxon>Hymenoptera</taxon>
        <taxon>Apocrita</taxon>
        <taxon>Aculeata</taxon>
        <taxon>Apoidea</taxon>
        <taxon>Anthophila</taxon>
        <taxon>Apidae</taxon>
        <taxon>Melipona</taxon>
    </lineage>
</organism>
<keyword evidence="13" id="KW-0812">Transmembrane</keyword>
<dbReference type="GO" id="GO:0005524">
    <property type="term" value="F:ATP binding"/>
    <property type="evidence" value="ECO:0007669"/>
    <property type="project" value="UniProtKB-UniRule"/>
</dbReference>
<dbReference type="SMART" id="SM00220">
    <property type="entry name" value="S_TKc"/>
    <property type="match status" value="1"/>
</dbReference>
<evidence type="ECO:0000256" key="13">
    <source>
        <dbReference type="SAM" id="Phobius"/>
    </source>
</evidence>
<dbReference type="Gene3D" id="1.10.510.10">
    <property type="entry name" value="Transferase(Phosphotransferase) domain 1"/>
    <property type="match status" value="2"/>
</dbReference>
<dbReference type="SUPFAM" id="SSF50729">
    <property type="entry name" value="PH domain-like"/>
    <property type="match status" value="1"/>
</dbReference>
<evidence type="ECO:0000256" key="3">
    <source>
        <dbReference type="ARBA" id="ARBA00018538"/>
    </source>
</evidence>
<evidence type="ECO:0000256" key="9">
    <source>
        <dbReference type="ARBA" id="ARBA00047899"/>
    </source>
</evidence>
<evidence type="ECO:0000259" key="14">
    <source>
        <dbReference type="PROSITE" id="PS50011"/>
    </source>
</evidence>
<dbReference type="EMBL" id="KQ435724">
    <property type="protein sequence ID" value="KOX78362.1"/>
    <property type="molecule type" value="Genomic_DNA"/>
</dbReference>
<evidence type="ECO:0000256" key="7">
    <source>
        <dbReference type="ARBA" id="ARBA00022777"/>
    </source>
</evidence>
<keyword evidence="5" id="KW-0808">Transferase</keyword>
<protein>
    <recommendedName>
        <fullName evidence="3">3-phosphoinositide-dependent protein kinase 1</fullName>
        <ecNumber evidence="2">2.7.11.1</ecNumber>
    </recommendedName>
</protein>
<dbReference type="Gene3D" id="3.30.200.20">
    <property type="entry name" value="Phosphorylase Kinase, domain 1"/>
    <property type="match status" value="2"/>
</dbReference>
<dbReference type="InterPro" id="IPR017441">
    <property type="entry name" value="Protein_kinase_ATP_BS"/>
</dbReference>
<comment type="catalytic activity">
    <reaction evidence="10">
        <text>L-seryl-[protein] + ATP = O-phospho-L-seryl-[protein] + ADP + H(+)</text>
        <dbReference type="Rhea" id="RHEA:17989"/>
        <dbReference type="Rhea" id="RHEA-COMP:9863"/>
        <dbReference type="Rhea" id="RHEA-COMP:11604"/>
        <dbReference type="ChEBI" id="CHEBI:15378"/>
        <dbReference type="ChEBI" id="CHEBI:29999"/>
        <dbReference type="ChEBI" id="CHEBI:30616"/>
        <dbReference type="ChEBI" id="CHEBI:83421"/>
        <dbReference type="ChEBI" id="CHEBI:456216"/>
        <dbReference type="EC" id="2.7.11.1"/>
    </reaction>
</comment>
<evidence type="ECO:0000256" key="8">
    <source>
        <dbReference type="ARBA" id="ARBA00022840"/>
    </source>
</evidence>
<dbReference type="InterPro" id="IPR033931">
    <property type="entry name" value="PDK1-typ_PH"/>
</dbReference>
<dbReference type="EC" id="2.7.11.1" evidence="2"/>
<keyword evidence="13" id="KW-0472">Membrane</keyword>
<dbReference type="AlphaFoldDB" id="A0A0N0BIZ0"/>
<dbReference type="CDD" id="cd01262">
    <property type="entry name" value="PH_PDK1"/>
    <property type="match status" value="1"/>
</dbReference>
<evidence type="ECO:0000256" key="5">
    <source>
        <dbReference type="ARBA" id="ARBA00022679"/>
    </source>
</evidence>
<dbReference type="PROSITE" id="PS50011">
    <property type="entry name" value="PROTEIN_KINASE_DOM"/>
    <property type="match status" value="1"/>
</dbReference>
<dbReference type="Pfam" id="PF14593">
    <property type="entry name" value="PH_3"/>
    <property type="match status" value="1"/>
</dbReference>
<keyword evidence="6 11" id="KW-0547">Nucleotide-binding</keyword>
<dbReference type="PROSITE" id="PS00107">
    <property type="entry name" value="PROTEIN_KINASE_ATP"/>
    <property type="match status" value="1"/>
</dbReference>
<dbReference type="OrthoDB" id="347657at2759"/>
<evidence type="ECO:0000256" key="6">
    <source>
        <dbReference type="ARBA" id="ARBA00022741"/>
    </source>
</evidence>
<name>A0A0N0BIZ0_9HYME</name>
<evidence type="ECO:0000256" key="4">
    <source>
        <dbReference type="ARBA" id="ARBA00022527"/>
    </source>
</evidence>
<dbReference type="FunFam" id="1.10.510.10:FF:000405">
    <property type="entry name" value="Mitogen-activated protein kinase"/>
    <property type="match status" value="1"/>
</dbReference>
<dbReference type="STRING" id="166423.A0A0N0BIZ0"/>
<keyword evidence="4" id="KW-0723">Serine/threonine-protein kinase</keyword>
<keyword evidence="13" id="KW-1133">Transmembrane helix</keyword>
<dbReference type="PANTHER" id="PTHR24356:SF163">
    <property type="entry name" value="3-PHOSPHOINOSITIDE-DEPENDENT PROTEIN KINASE 1-RELATED"/>
    <property type="match status" value="1"/>
</dbReference>
<sequence length="868" mass="97685">MLAINGKTTNMPHPYSDTSIIFAIPPQSVALISEIYFHVILGATITIIKPSSNRFDLQVQETPRRIVERGLPGQQTVQNGHRREEDVEWIGDERALQRNIHVYFTFILKHPPIFVSSVTSTIDSDDFSDSEDDKNNIITAVKIKKIADSAGNEMARNTRDSRTLSITEGANERRKAFSIPLDFQASYSPGSEGVFSIIVVCSRDTNPTTERMVENWGKEIFKNLLKGILYVQRLPASRVLSTTENIVSIAQSGRAPLLENLTNVFVQRRRVANQALTVSPQPAVTVEGPVSKMSPPTNDVTNGVVAPPNTLAPRVSPTTNPALTTINPPTHKRTPKDFIFGKAIGEGSFSTVYLAKDIHTGKEYAIKVCDKRHIIKEKKTEYVKREKEVLNMLAGAKHSFVRLFCTFQDMERLYFVLSYAKNGELLPYINKVGSFDIECTKFYSAEILRALEYLHGLGIIHRDLKPENILLDEKMHVLITDFGSAKILKDPETSILKLEYEIPDGFCELARSLVSQLLVLDPTQRLGAQDEHGAGYPSIRAHPFFEGVDFETLHEQTPPPIYPYLPGTSENEELRSQYRVPDHLEPGLDDKQLTRLLGLGIGEDDDDDDDDDEDTTAEREKPAQTSTIVEKPRRTRTTTADGSNIGDLTPEEVRNRLEKQRSSNQWDSFVEGNLILKQGFVNKRKGLFARRRMLLLTTGPHLYYVDPVNMVLKGEIPWSPELRVEPKSFKIFFVHTTKRFLVVHQNLAPTGNWLSNGKGRRREEELAYYSLYKEESGGDGKNVLSSRKTWSLERDHINQHGLHASFTRRNSHTSLVLFTATTTATIIISAITVSITIPITALLLHTSLTLAELKEKSLVYLLSGVRRE</sequence>
<dbReference type="InterPro" id="IPR050236">
    <property type="entry name" value="Ser_Thr_kinase_AGC"/>
</dbReference>
<comment type="catalytic activity">
    <reaction evidence="9">
        <text>L-threonyl-[protein] + ATP = O-phospho-L-threonyl-[protein] + ADP + H(+)</text>
        <dbReference type="Rhea" id="RHEA:46608"/>
        <dbReference type="Rhea" id="RHEA-COMP:11060"/>
        <dbReference type="Rhea" id="RHEA-COMP:11605"/>
        <dbReference type="ChEBI" id="CHEBI:15378"/>
        <dbReference type="ChEBI" id="CHEBI:30013"/>
        <dbReference type="ChEBI" id="CHEBI:30616"/>
        <dbReference type="ChEBI" id="CHEBI:61977"/>
        <dbReference type="ChEBI" id="CHEBI:456216"/>
        <dbReference type="EC" id="2.7.11.1"/>
    </reaction>
</comment>
<evidence type="ECO:0000256" key="2">
    <source>
        <dbReference type="ARBA" id="ARBA00012513"/>
    </source>
</evidence>
<evidence type="ECO:0000256" key="1">
    <source>
        <dbReference type="ARBA" id="ARBA00010006"/>
    </source>
</evidence>
<dbReference type="FunFam" id="3.30.200.20:FF:000191">
    <property type="entry name" value="3-phosphoinositide-dependent protein kinase 2-like"/>
    <property type="match status" value="1"/>
</dbReference>
<comment type="similarity">
    <text evidence="1">Belongs to the protein kinase superfamily. AGC Ser/Thr protein kinase family. PDPK1 subfamily.</text>
</comment>
<feature type="domain" description="Protein kinase" evidence="14">
    <location>
        <begin position="338"/>
        <end position="670"/>
    </location>
</feature>
<dbReference type="Pfam" id="PF00069">
    <property type="entry name" value="Pkinase"/>
    <property type="match status" value="1"/>
</dbReference>
<dbReference type="PANTHER" id="PTHR24356">
    <property type="entry name" value="SERINE/THREONINE-PROTEIN KINASE"/>
    <property type="match status" value="1"/>
</dbReference>
<reference evidence="15 16" key="1">
    <citation type="submission" date="2015-07" db="EMBL/GenBank/DDBJ databases">
        <title>The genome of Melipona quadrifasciata.</title>
        <authorList>
            <person name="Pan H."/>
            <person name="Kapheim K."/>
        </authorList>
    </citation>
    <scope>NUCLEOTIDE SEQUENCE [LARGE SCALE GENOMIC DNA]</scope>
    <source>
        <strain evidence="15">0111107301</strain>
        <tissue evidence="15">Whole body</tissue>
    </source>
</reference>
<evidence type="ECO:0000256" key="11">
    <source>
        <dbReference type="PROSITE-ProRule" id="PRU10141"/>
    </source>
</evidence>
<keyword evidence="7 15" id="KW-0418">Kinase</keyword>
<evidence type="ECO:0000256" key="10">
    <source>
        <dbReference type="ARBA" id="ARBA00048679"/>
    </source>
</evidence>
<evidence type="ECO:0000313" key="16">
    <source>
        <dbReference type="Proteomes" id="UP000053105"/>
    </source>
</evidence>
<accession>A0A0N0BIZ0</accession>
<dbReference type="InterPro" id="IPR008271">
    <property type="entry name" value="Ser/Thr_kinase_AS"/>
</dbReference>
<dbReference type="GO" id="GO:0035556">
    <property type="term" value="P:intracellular signal transduction"/>
    <property type="evidence" value="ECO:0007669"/>
    <property type="project" value="TreeGrafter"/>
</dbReference>
<dbReference type="Proteomes" id="UP000053105">
    <property type="component" value="Unassembled WGS sequence"/>
</dbReference>
<feature type="region of interest" description="Disordered" evidence="12">
    <location>
        <begin position="599"/>
        <end position="650"/>
    </location>
</feature>
<dbReference type="GO" id="GO:0004674">
    <property type="term" value="F:protein serine/threonine kinase activity"/>
    <property type="evidence" value="ECO:0007669"/>
    <property type="project" value="UniProtKB-KW"/>
</dbReference>
<dbReference type="InterPro" id="IPR011993">
    <property type="entry name" value="PH-like_dom_sf"/>
</dbReference>
<evidence type="ECO:0000313" key="15">
    <source>
        <dbReference type="EMBL" id="KOX78362.1"/>
    </source>
</evidence>
<dbReference type="InterPro" id="IPR011009">
    <property type="entry name" value="Kinase-like_dom_sf"/>
</dbReference>
<feature type="binding site" evidence="11">
    <location>
        <position position="367"/>
    </location>
    <ligand>
        <name>ATP</name>
        <dbReference type="ChEBI" id="CHEBI:30616"/>
    </ligand>
</feature>